<dbReference type="Proteomes" id="UP000587880">
    <property type="component" value="Unassembled WGS sequence"/>
</dbReference>
<gene>
    <name evidence="2" type="ORF">HF849_00670</name>
</gene>
<feature type="domain" description="Spore protein YkvP/CgeB glycosyl transferase-like" evidence="1">
    <location>
        <begin position="234"/>
        <end position="378"/>
    </location>
</feature>
<proteinExistence type="predicted"/>
<dbReference type="Pfam" id="PF13524">
    <property type="entry name" value="Glyco_trans_1_2"/>
    <property type="match status" value="1"/>
</dbReference>
<accession>A0A7X9SKJ5</accession>
<sequence>MADIIILKGQGQYNALEYFADNLNRAFQAEGAESMIFDLVKMNYSTEMLINFMKKGKPKLFIGFNANGFMMNGKLDYYKYFNASHLSILVDHPRYHLHGMDLSYKDIYISCTDTERVLYLKNEVGFQNSFLLLHGVSKYIEPNYSDKYEDIVFFGSIGDYEELRMSWKDKYSQEVNKLLDTALEIGICNSFMSIDSIIDFSLKYYNIQIGDDKKSTIYQTLYIELEQYLRNFHRRKFFGSIKNSDMVIYGNGVWEKYFANSKNVSIRHSVNMEEAIKIMRRSKMTLNCTTSLTYNGSHERPLMAAMAGSLVVSNYSPFFELAFEDGAIMTNFLDIDSLDERIHEILNNDNLRIEMAQKARTIVSENHTWNNRARQVLEMLD</sequence>
<dbReference type="SUPFAM" id="SSF53756">
    <property type="entry name" value="UDP-Glycosyltransferase/glycogen phosphorylase"/>
    <property type="match status" value="1"/>
</dbReference>
<dbReference type="InterPro" id="IPR055259">
    <property type="entry name" value="YkvP/CgeB_Glyco_trans-like"/>
</dbReference>
<evidence type="ECO:0000313" key="2">
    <source>
        <dbReference type="EMBL" id="NMF03268.1"/>
    </source>
</evidence>
<dbReference type="AlphaFoldDB" id="A0A7X9SKJ5"/>
<dbReference type="EMBL" id="JABAGD010000001">
    <property type="protein sequence ID" value="NMF03268.1"/>
    <property type="molecule type" value="Genomic_DNA"/>
</dbReference>
<dbReference type="GO" id="GO:0016740">
    <property type="term" value="F:transferase activity"/>
    <property type="evidence" value="ECO:0007669"/>
    <property type="project" value="UniProtKB-KW"/>
</dbReference>
<name>A0A7X9SKJ5_CLOBE</name>
<reference evidence="2 3" key="1">
    <citation type="submission" date="2020-04" db="EMBL/GenBank/DDBJ databases">
        <authorList>
            <person name="Hitch T.C.A."/>
            <person name="Wylensek D."/>
            <person name="Clavel T."/>
        </authorList>
    </citation>
    <scope>NUCLEOTIDE SEQUENCE [LARGE SCALE GENOMIC DNA]</scope>
    <source>
        <strain evidence="2 3">WB01_NA02</strain>
    </source>
</reference>
<evidence type="ECO:0000313" key="3">
    <source>
        <dbReference type="Proteomes" id="UP000587880"/>
    </source>
</evidence>
<protein>
    <submittedName>
        <fullName evidence="2">Glycosyltransferase family 1 protein</fullName>
    </submittedName>
</protein>
<evidence type="ECO:0000259" key="1">
    <source>
        <dbReference type="Pfam" id="PF13524"/>
    </source>
</evidence>
<comment type="caution">
    <text evidence="2">The sequence shown here is derived from an EMBL/GenBank/DDBJ whole genome shotgun (WGS) entry which is preliminary data.</text>
</comment>
<organism evidence="2 3">
    <name type="scientific">Clostridium beijerinckii</name>
    <name type="common">Clostridium MP</name>
    <dbReference type="NCBI Taxonomy" id="1520"/>
    <lineage>
        <taxon>Bacteria</taxon>
        <taxon>Bacillati</taxon>
        <taxon>Bacillota</taxon>
        <taxon>Clostridia</taxon>
        <taxon>Eubacteriales</taxon>
        <taxon>Clostridiaceae</taxon>
        <taxon>Clostridium</taxon>
    </lineage>
</organism>
<dbReference type="RefSeq" id="WP_168980779.1">
    <property type="nucleotide sequence ID" value="NZ_JABAGD010000001.1"/>
</dbReference>
<dbReference type="Gene3D" id="3.40.50.2000">
    <property type="entry name" value="Glycogen Phosphorylase B"/>
    <property type="match status" value="1"/>
</dbReference>
<keyword evidence="2" id="KW-0808">Transferase</keyword>